<dbReference type="AlphaFoldDB" id="A0ABD6DFA8"/>
<evidence type="ECO:0000313" key="3">
    <source>
        <dbReference type="Proteomes" id="UP001597052"/>
    </source>
</evidence>
<proteinExistence type="predicted"/>
<keyword evidence="3" id="KW-1185">Reference proteome</keyword>
<protein>
    <submittedName>
        <fullName evidence="2">Uncharacterized protein</fullName>
    </submittedName>
</protein>
<gene>
    <name evidence="2" type="ORF">ACFSBW_16860</name>
</gene>
<accession>A0ABD6DFA8</accession>
<organism evidence="2 3">
    <name type="scientific">Halohasta litorea</name>
    <dbReference type="NCBI Taxonomy" id="869891"/>
    <lineage>
        <taxon>Archaea</taxon>
        <taxon>Methanobacteriati</taxon>
        <taxon>Methanobacteriota</taxon>
        <taxon>Stenosarchaea group</taxon>
        <taxon>Halobacteria</taxon>
        <taxon>Halobacteriales</taxon>
        <taxon>Haloferacaceae</taxon>
        <taxon>Halohasta</taxon>
    </lineage>
</organism>
<dbReference type="EMBL" id="JBHUDM010000005">
    <property type="protein sequence ID" value="MFD1643546.1"/>
    <property type="molecule type" value="Genomic_DNA"/>
</dbReference>
<feature type="region of interest" description="Disordered" evidence="1">
    <location>
        <begin position="1"/>
        <end position="22"/>
    </location>
</feature>
<reference evidence="2 3" key="1">
    <citation type="journal article" date="2019" name="Int. J. Syst. Evol. Microbiol.">
        <title>The Global Catalogue of Microorganisms (GCM) 10K type strain sequencing project: providing services to taxonomists for standard genome sequencing and annotation.</title>
        <authorList>
            <consortium name="The Broad Institute Genomics Platform"/>
            <consortium name="The Broad Institute Genome Sequencing Center for Infectious Disease"/>
            <person name="Wu L."/>
            <person name="Ma J."/>
        </authorList>
    </citation>
    <scope>NUCLEOTIDE SEQUENCE [LARGE SCALE GENOMIC DNA]</scope>
    <source>
        <strain evidence="2 3">CGMCC 1.10593</strain>
    </source>
</reference>
<dbReference type="Proteomes" id="UP001597052">
    <property type="component" value="Unassembled WGS sequence"/>
</dbReference>
<name>A0ABD6DFA8_9EURY</name>
<evidence type="ECO:0000256" key="1">
    <source>
        <dbReference type="SAM" id="MobiDB-lite"/>
    </source>
</evidence>
<evidence type="ECO:0000313" key="2">
    <source>
        <dbReference type="EMBL" id="MFD1643546.1"/>
    </source>
</evidence>
<sequence>MSARDTPEPECIETSETTSPHQTDIQLVADRLARNGIEVINTEPESNPHLEVATSKNQIESIQTLLEDTETDQQYRIITPTDTNTLPEWPTSNTGREQLRTVFITPQSEVRFTPKQKGILRASYL</sequence>
<dbReference type="RefSeq" id="WP_256397060.1">
    <property type="nucleotide sequence ID" value="NZ_JANHDJ010000006.1"/>
</dbReference>
<comment type="caution">
    <text evidence="2">The sequence shown here is derived from an EMBL/GenBank/DDBJ whole genome shotgun (WGS) entry which is preliminary data.</text>
</comment>